<feature type="domain" description="Sigma factor regulator C-terminal" evidence="1">
    <location>
        <begin position="32"/>
        <end position="108"/>
    </location>
</feature>
<dbReference type="Proteomes" id="UP000604730">
    <property type="component" value="Unassembled WGS sequence"/>
</dbReference>
<organism evidence="2 3">
    <name type="scientific">Catonella massiliensis</name>
    <dbReference type="NCBI Taxonomy" id="2799636"/>
    <lineage>
        <taxon>Bacteria</taxon>
        <taxon>Bacillati</taxon>
        <taxon>Bacillota</taxon>
        <taxon>Clostridia</taxon>
        <taxon>Lachnospirales</taxon>
        <taxon>Lachnospiraceae</taxon>
        <taxon>Catonella</taxon>
    </lineage>
</organism>
<dbReference type="RefSeq" id="WP_208429835.1">
    <property type="nucleotide sequence ID" value="NZ_JAEPRJ010000001.1"/>
</dbReference>
<protein>
    <submittedName>
        <fullName evidence="2">Anti sigma factor C-terminal domain-containing protein</fullName>
    </submittedName>
</protein>
<keyword evidence="3" id="KW-1185">Reference proteome</keyword>
<evidence type="ECO:0000259" key="1">
    <source>
        <dbReference type="Pfam" id="PF13791"/>
    </source>
</evidence>
<gene>
    <name evidence="2" type="ORF">JJN12_11585</name>
</gene>
<comment type="caution">
    <text evidence="2">The sequence shown here is derived from an EMBL/GenBank/DDBJ whole genome shotgun (WGS) entry which is preliminary data.</text>
</comment>
<reference evidence="2 3" key="1">
    <citation type="submission" date="2021-01" db="EMBL/GenBank/DDBJ databases">
        <title>Isolation and description of Catonella massiliensis sp. nov., a novel Catonella species, isolated from a stable periodontitis subject.</title>
        <authorList>
            <person name="Antezack A."/>
            <person name="Boxberger M."/>
            <person name="La Scola B."/>
            <person name="Monnet-Corti V."/>
        </authorList>
    </citation>
    <scope>NUCLEOTIDE SEQUENCE [LARGE SCALE GENOMIC DNA]</scope>
    <source>
        <strain evidence="2 3">Marseille-Q4567</strain>
    </source>
</reference>
<evidence type="ECO:0000313" key="3">
    <source>
        <dbReference type="Proteomes" id="UP000604730"/>
    </source>
</evidence>
<evidence type="ECO:0000313" key="2">
    <source>
        <dbReference type="EMBL" id="MBK5898414.1"/>
    </source>
</evidence>
<dbReference type="EMBL" id="JAEPRJ010000001">
    <property type="protein sequence ID" value="MBK5898414.1"/>
    <property type="molecule type" value="Genomic_DNA"/>
</dbReference>
<proteinExistence type="predicted"/>
<dbReference type="Pfam" id="PF13791">
    <property type="entry name" value="Sigma_reg_C"/>
    <property type="match status" value="1"/>
</dbReference>
<accession>A0ABS1J2N2</accession>
<dbReference type="InterPro" id="IPR025672">
    <property type="entry name" value="Sigma_reg_C_dom"/>
</dbReference>
<name>A0ABS1J2N2_9FIRM</name>
<sequence length="114" mass="13144">MNTGIWATRGNSLPKYPYILGYEGTGEGVTFKELKDEENAKKHYLSLINYLKDNVAFTDMMDNYMDRKTELYRALSYVNENGLKVYGMAVKAEKKDLVKLIEDERVFGIGIEEE</sequence>